<organism evidence="13 14">
    <name type="scientific">Propioniciclava soli</name>
    <dbReference type="NCBI Taxonomy" id="2775081"/>
    <lineage>
        <taxon>Bacteria</taxon>
        <taxon>Bacillati</taxon>
        <taxon>Actinomycetota</taxon>
        <taxon>Actinomycetes</taxon>
        <taxon>Propionibacteriales</taxon>
        <taxon>Propionibacteriaceae</taxon>
        <taxon>Propioniciclava</taxon>
    </lineage>
</organism>
<accession>A0ABZ3C860</accession>
<evidence type="ECO:0000256" key="5">
    <source>
        <dbReference type="ARBA" id="ARBA00022825"/>
    </source>
</evidence>
<name>A0ABZ3C860_9ACTN</name>
<dbReference type="InterPro" id="IPR015500">
    <property type="entry name" value="Peptidase_S8_subtilisin-rel"/>
</dbReference>
<dbReference type="InterPro" id="IPR041469">
    <property type="entry name" value="Subtilisin-like_FN3"/>
</dbReference>
<dbReference type="PRINTS" id="PR00723">
    <property type="entry name" value="SUBTILISIN"/>
</dbReference>
<evidence type="ECO:0000259" key="11">
    <source>
        <dbReference type="Pfam" id="PF05922"/>
    </source>
</evidence>
<dbReference type="Proteomes" id="UP001434337">
    <property type="component" value="Chromosome"/>
</dbReference>
<keyword evidence="4 6" id="KW-0378">Hydrolase</keyword>
<evidence type="ECO:0000256" key="1">
    <source>
        <dbReference type="ARBA" id="ARBA00011073"/>
    </source>
</evidence>
<comment type="similarity">
    <text evidence="1 6 7">Belongs to the peptidase S8 family.</text>
</comment>
<dbReference type="Pfam" id="PF17766">
    <property type="entry name" value="fn3_6"/>
    <property type="match status" value="1"/>
</dbReference>
<keyword evidence="14" id="KW-1185">Reference proteome</keyword>
<dbReference type="Gene3D" id="2.60.120.380">
    <property type="match status" value="1"/>
</dbReference>
<gene>
    <name evidence="13" type="ORF">PCC79_01850</name>
</gene>
<dbReference type="SUPFAM" id="SSF52743">
    <property type="entry name" value="Subtilisin-like"/>
    <property type="match status" value="1"/>
</dbReference>
<evidence type="ECO:0000313" key="13">
    <source>
        <dbReference type="EMBL" id="WZW98980.1"/>
    </source>
</evidence>
<feature type="domain" description="Subtilisin-like protease fibronectin type-III" evidence="12">
    <location>
        <begin position="694"/>
        <end position="791"/>
    </location>
</feature>
<feature type="chain" id="PRO_5045192037" evidence="8">
    <location>
        <begin position="31"/>
        <end position="997"/>
    </location>
</feature>
<dbReference type="EMBL" id="CP115965">
    <property type="protein sequence ID" value="WZW98980.1"/>
    <property type="molecule type" value="Genomic_DNA"/>
</dbReference>
<evidence type="ECO:0000256" key="4">
    <source>
        <dbReference type="ARBA" id="ARBA00022801"/>
    </source>
</evidence>
<dbReference type="CDD" id="cd02120">
    <property type="entry name" value="PA_subtilisin_like"/>
    <property type="match status" value="1"/>
</dbReference>
<dbReference type="Gene3D" id="2.60.40.2310">
    <property type="match status" value="1"/>
</dbReference>
<keyword evidence="5 6" id="KW-0720">Serine protease</keyword>
<dbReference type="InterPro" id="IPR023827">
    <property type="entry name" value="Peptidase_S8_Asp-AS"/>
</dbReference>
<feature type="domain" description="Peptidase S8/S53" evidence="9">
    <location>
        <begin position="174"/>
        <end position="424"/>
    </location>
</feature>
<keyword evidence="3 8" id="KW-0732">Signal</keyword>
<dbReference type="InterPro" id="IPR023828">
    <property type="entry name" value="Peptidase_S8_Ser-AS"/>
</dbReference>
<feature type="domain" description="Peptidase S8/S53" evidence="9">
    <location>
        <begin position="516"/>
        <end position="625"/>
    </location>
</feature>
<dbReference type="InterPro" id="IPR036852">
    <property type="entry name" value="Peptidase_S8/S53_dom_sf"/>
</dbReference>
<feature type="active site" description="Charge relay system" evidence="6">
    <location>
        <position position="586"/>
    </location>
</feature>
<evidence type="ECO:0000256" key="6">
    <source>
        <dbReference type="PROSITE-ProRule" id="PRU01240"/>
    </source>
</evidence>
<feature type="domain" description="PA" evidence="10">
    <location>
        <begin position="429"/>
        <end position="509"/>
    </location>
</feature>
<proteinExistence type="inferred from homology"/>
<evidence type="ECO:0000256" key="8">
    <source>
        <dbReference type="SAM" id="SignalP"/>
    </source>
</evidence>
<evidence type="ECO:0000259" key="10">
    <source>
        <dbReference type="Pfam" id="PF02225"/>
    </source>
</evidence>
<dbReference type="PROSITE" id="PS00138">
    <property type="entry name" value="SUBTILASE_SER"/>
    <property type="match status" value="1"/>
</dbReference>
<evidence type="ECO:0000259" key="9">
    <source>
        <dbReference type="Pfam" id="PF00082"/>
    </source>
</evidence>
<dbReference type="Gene3D" id="3.30.70.80">
    <property type="entry name" value="Peptidase S8 propeptide/proteinase inhibitor I9"/>
    <property type="match status" value="1"/>
</dbReference>
<feature type="active site" description="Charge relay system" evidence="6">
    <location>
        <position position="249"/>
    </location>
</feature>
<evidence type="ECO:0000313" key="14">
    <source>
        <dbReference type="Proteomes" id="UP001434337"/>
    </source>
</evidence>
<dbReference type="InterPro" id="IPR000209">
    <property type="entry name" value="Peptidase_S8/S53_dom"/>
</dbReference>
<sequence>MSLTSRRGVRIAALAAAFTVVTPLGLTAQAAPELKLDQSKKTYIVQLDADPIATYSGGVSGIGATAPAKGKKVNVHSRNARAYEAHLRNEQRKALREAGVTDTAKTNEFTVAFNGFTAQLTAGEAAELAKSAGVANVWEDEIRYADTVTTPDYLGLTGRNGVWARQFGGYDQAGKGMVIGVIDTGIDPNNPSFAPLATGPAAPAGFVCETENDPTFDCTNKIVGARYYGTDYGNDISYDFNSPRDTNGHGSHTAGTAGGNHGVTMTIQGTNMGEGSGMAPMAQVSVYKALWQTADGQGSGASAGLVAAIDDAVADGVDVINYSVSGSSQYVVTADELAFMAAAEAGVFVSTSAGNSGDTVGVSSVAHNAPWTMTVAASTHSRGAEKTVTLGNGATYSGVGVGEAVGPAPLVNAADIAAPGASALAARECWLDADTATPGQQPSLDPAAAAGKIVICDRGTVARVDKSAAVALAGGIGMIQTNVTDAQSLNADFHAVPSIHVNATDGAAIKAYEAADANPTATISAVSTDPVDAPSMAGFSSYGPALAGDGDLLKPDITAPGVDVIAAYSQDPETAEPRFDSLSGTSMSAPHIAGLATLLAQKYPDWSPMAIKSAMMTTARQTTDAGEPIQWAEGDATPLNYGAGEVVPAKSYEPGLVYDSNVTDWYTYACGIGQLQLVGGAGVCDQLPEKDPSDLNYPSISIGQLAGTQTVTRTVTNVNKSAMQYRVQVDAPAGTTVSVNPSRLVVRPGGSATYTVTITRTDAALDEYTFGSLTWVPNSPKLNAVRSPIVVKPVALAAPAENTATIADGSTQLTVTPGFTGTLGTDVDGLLASTVTPVNAVRRDGTPLDGYAFFTVGEGTKVTRVATYTEEVPAQDVDLNVYRYNANGTVTNIGSSGNADSTESVTLRDLAPGTYVAAVDVYSGEATVRTPVHVWNLTDADAGNLTVTPSPVQVTQGTPVTLAASWNGLTAGSRYLGQVNYLNGGEVAGSTLITVNP</sequence>
<dbReference type="Pfam" id="PF05922">
    <property type="entry name" value="Inhibitor_I9"/>
    <property type="match status" value="1"/>
</dbReference>
<dbReference type="InterPro" id="IPR045051">
    <property type="entry name" value="SBT"/>
</dbReference>
<keyword evidence="2 6" id="KW-0645">Protease</keyword>
<dbReference type="Gene3D" id="3.40.50.200">
    <property type="entry name" value="Peptidase S8/S53 domain"/>
    <property type="match status" value="1"/>
</dbReference>
<dbReference type="Pfam" id="PF00082">
    <property type="entry name" value="Peptidase_S8"/>
    <property type="match status" value="2"/>
</dbReference>
<dbReference type="Gene3D" id="3.50.30.30">
    <property type="match status" value="1"/>
</dbReference>
<dbReference type="Pfam" id="PF02225">
    <property type="entry name" value="PA"/>
    <property type="match status" value="1"/>
</dbReference>
<reference evidence="13 14" key="1">
    <citation type="journal article" date="2023" name="Environ Microbiome">
        <title>A coral-associated actinobacterium mitigates coral bleaching under heat stress.</title>
        <authorList>
            <person name="Li J."/>
            <person name="Zou Y."/>
            <person name="Li Q."/>
            <person name="Zhang J."/>
            <person name="Bourne D.G."/>
            <person name="Lyu Y."/>
            <person name="Liu C."/>
            <person name="Zhang S."/>
        </authorList>
    </citation>
    <scope>NUCLEOTIDE SEQUENCE [LARGE SCALE GENOMIC DNA]</scope>
    <source>
        <strain evidence="13 14">SCSIO 13291</strain>
    </source>
</reference>
<dbReference type="InterPro" id="IPR010259">
    <property type="entry name" value="S8pro/Inhibitor_I9"/>
</dbReference>
<feature type="domain" description="Inhibitor I9" evidence="11">
    <location>
        <begin position="42"/>
        <end position="144"/>
    </location>
</feature>
<dbReference type="InterPro" id="IPR037045">
    <property type="entry name" value="S8pro/Inhibitor_I9_sf"/>
</dbReference>
<dbReference type="PANTHER" id="PTHR10795">
    <property type="entry name" value="PROPROTEIN CONVERTASE SUBTILISIN/KEXIN"/>
    <property type="match status" value="1"/>
</dbReference>
<evidence type="ECO:0000256" key="7">
    <source>
        <dbReference type="RuleBase" id="RU003355"/>
    </source>
</evidence>
<evidence type="ECO:0000256" key="3">
    <source>
        <dbReference type="ARBA" id="ARBA00022729"/>
    </source>
</evidence>
<protein>
    <submittedName>
        <fullName evidence="13">S8 family serine peptidase</fullName>
    </submittedName>
</protein>
<feature type="active site" description="Charge relay system" evidence="6">
    <location>
        <position position="183"/>
    </location>
</feature>
<dbReference type="PROSITE" id="PS00136">
    <property type="entry name" value="SUBTILASE_ASP"/>
    <property type="match status" value="1"/>
</dbReference>
<dbReference type="InterPro" id="IPR003137">
    <property type="entry name" value="PA_domain"/>
</dbReference>
<evidence type="ECO:0000256" key="2">
    <source>
        <dbReference type="ARBA" id="ARBA00022670"/>
    </source>
</evidence>
<dbReference type="RefSeq" id="WP_342372838.1">
    <property type="nucleotide sequence ID" value="NZ_CP115965.1"/>
</dbReference>
<feature type="signal peptide" evidence="8">
    <location>
        <begin position="1"/>
        <end position="30"/>
    </location>
</feature>
<evidence type="ECO:0000259" key="12">
    <source>
        <dbReference type="Pfam" id="PF17766"/>
    </source>
</evidence>
<dbReference type="PROSITE" id="PS51892">
    <property type="entry name" value="SUBTILASE"/>
    <property type="match status" value="1"/>
</dbReference>